<dbReference type="InterPro" id="IPR016181">
    <property type="entry name" value="Acyl_CoA_acyltransferase"/>
</dbReference>
<evidence type="ECO:0000313" key="2">
    <source>
        <dbReference type="EMBL" id="GLQ56089.1"/>
    </source>
</evidence>
<dbReference type="PANTHER" id="PTHR43792:SF1">
    <property type="entry name" value="N-ACETYLTRANSFERASE DOMAIN-CONTAINING PROTEIN"/>
    <property type="match status" value="1"/>
</dbReference>
<dbReference type="RefSeq" id="WP_284341505.1">
    <property type="nucleotide sequence ID" value="NZ_BSNS01000016.1"/>
</dbReference>
<organism evidence="2 3">
    <name type="scientific">Devosia nitrariae</name>
    <dbReference type="NCBI Taxonomy" id="2071872"/>
    <lineage>
        <taxon>Bacteria</taxon>
        <taxon>Pseudomonadati</taxon>
        <taxon>Pseudomonadota</taxon>
        <taxon>Alphaproteobacteria</taxon>
        <taxon>Hyphomicrobiales</taxon>
        <taxon>Devosiaceae</taxon>
        <taxon>Devosia</taxon>
    </lineage>
</organism>
<evidence type="ECO:0000259" key="1">
    <source>
        <dbReference type="PROSITE" id="PS51186"/>
    </source>
</evidence>
<dbReference type="Pfam" id="PF13302">
    <property type="entry name" value="Acetyltransf_3"/>
    <property type="match status" value="1"/>
</dbReference>
<dbReference type="Gene3D" id="3.40.630.30">
    <property type="match status" value="1"/>
</dbReference>
<proteinExistence type="predicted"/>
<sequence>MEAQVYHPAHAPKPPFETERLMMRPYVVEDAEIVHAKLDTDPEVWRFDPGRERSLDERREVIMRFAMLHRQFGFGPCGAWGRDGTFIGQGGLNPYLYDHRDGTRTVEFEVMYKVARPFWRQGYATEIARYWVDYAFAHMRLPRLFIAPARANAGSVAVLRALGASFEDDWLDENAVIASLYPPGKTAN</sequence>
<reference evidence="3" key="1">
    <citation type="journal article" date="2019" name="Int. J. Syst. Evol. Microbiol.">
        <title>The Global Catalogue of Microorganisms (GCM) 10K type strain sequencing project: providing services to taxonomists for standard genome sequencing and annotation.</title>
        <authorList>
            <consortium name="The Broad Institute Genomics Platform"/>
            <consortium name="The Broad Institute Genome Sequencing Center for Infectious Disease"/>
            <person name="Wu L."/>
            <person name="Ma J."/>
        </authorList>
    </citation>
    <scope>NUCLEOTIDE SEQUENCE [LARGE SCALE GENOMIC DNA]</scope>
    <source>
        <strain evidence="3">NBRC 112416</strain>
    </source>
</reference>
<protein>
    <submittedName>
        <fullName evidence="2">Acetyltransferase</fullName>
    </submittedName>
</protein>
<gene>
    <name evidence="2" type="ORF">GCM10010862_33480</name>
</gene>
<name>A0ABQ5W8D6_9HYPH</name>
<dbReference type="PANTHER" id="PTHR43792">
    <property type="entry name" value="GNAT FAMILY, PUTATIVE (AFU_ORTHOLOGUE AFUA_3G00765)-RELATED-RELATED"/>
    <property type="match status" value="1"/>
</dbReference>
<dbReference type="InterPro" id="IPR051531">
    <property type="entry name" value="N-acetyltransferase"/>
</dbReference>
<dbReference type="Proteomes" id="UP001156691">
    <property type="component" value="Unassembled WGS sequence"/>
</dbReference>
<evidence type="ECO:0000313" key="3">
    <source>
        <dbReference type="Proteomes" id="UP001156691"/>
    </source>
</evidence>
<dbReference type="SUPFAM" id="SSF55729">
    <property type="entry name" value="Acyl-CoA N-acyltransferases (Nat)"/>
    <property type="match status" value="1"/>
</dbReference>
<keyword evidence="3" id="KW-1185">Reference proteome</keyword>
<dbReference type="InterPro" id="IPR000182">
    <property type="entry name" value="GNAT_dom"/>
</dbReference>
<feature type="domain" description="N-acetyltransferase" evidence="1">
    <location>
        <begin position="21"/>
        <end position="183"/>
    </location>
</feature>
<dbReference type="PROSITE" id="PS51186">
    <property type="entry name" value="GNAT"/>
    <property type="match status" value="1"/>
</dbReference>
<dbReference type="EMBL" id="BSNS01000016">
    <property type="protein sequence ID" value="GLQ56089.1"/>
    <property type="molecule type" value="Genomic_DNA"/>
</dbReference>
<accession>A0ABQ5W8D6</accession>
<comment type="caution">
    <text evidence="2">The sequence shown here is derived from an EMBL/GenBank/DDBJ whole genome shotgun (WGS) entry which is preliminary data.</text>
</comment>